<protein>
    <submittedName>
        <fullName evidence="1">Uncharacterized protein</fullName>
    </submittedName>
</protein>
<accession>A0A5Q4ZL71</accession>
<dbReference type="EMBL" id="LR699555">
    <property type="protein sequence ID" value="VVD31088.1"/>
    <property type="molecule type" value="Genomic_DNA"/>
</dbReference>
<geneLocation type="plasmid" evidence="1 2">
    <name>pI</name>
</geneLocation>
<proteinExistence type="predicted"/>
<evidence type="ECO:0000313" key="2">
    <source>
        <dbReference type="Proteomes" id="UP000325811"/>
    </source>
</evidence>
<gene>
    <name evidence="1" type="ORF">PDMSB3_0252</name>
</gene>
<evidence type="ECO:0000313" key="1">
    <source>
        <dbReference type="EMBL" id="VVD31088.1"/>
    </source>
</evidence>
<dbReference type="Proteomes" id="UP000325811">
    <property type="component" value="Plasmid pI"/>
</dbReference>
<keyword evidence="1" id="KW-0614">Plasmid</keyword>
<organism evidence="1 2">
    <name type="scientific">Paraburkholderia dioscoreae</name>
    <dbReference type="NCBI Taxonomy" id="2604047"/>
    <lineage>
        <taxon>Bacteria</taxon>
        <taxon>Pseudomonadati</taxon>
        <taxon>Pseudomonadota</taxon>
        <taxon>Betaproteobacteria</taxon>
        <taxon>Burkholderiales</taxon>
        <taxon>Burkholderiaceae</taxon>
        <taxon>Paraburkholderia</taxon>
    </lineage>
</organism>
<dbReference type="KEGG" id="pdio:PDMSB3_0252.2"/>
<sequence>MPVSRKPDGTPSLRPGIEDTMRSALAACACQIRVMASGDAAPLYASAQGKYDRVCFRMRQVEAFAKSTTKLVMQRHSNVPSTQPHSHAPQRQSLCANRHLGLVLDAAQSGRQRTYSVIQLSAISHQPSGT</sequence>
<name>A0A5Q4ZL71_9BURK</name>
<reference evidence="1 2" key="1">
    <citation type="submission" date="2019-08" db="EMBL/GenBank/DDBJ databases">
        <authorList>
            <person name="Herpell B J."/>
        </authorList>
    </citation>
    <scope>NUCLEOTIDE SEQUENCE [LARGE SCALE GENOMIC DNA]</scope>
    <source>
        <strain evidence="2">Msb3</strain>
        <plasmid evidence="1 2">pI</plasmid>
    </source>
</reference>
<dbReference type="AlphaFoldDB" id="A0A5Q4ZL71"/>
<keyword evidence="2" id="KW-1185">Reference proteome</keyword>